<dbReference type="EMBL" id="JAROAV010000004">
    <property type="protein sequence ID" value="MDF8262809.1"/>
    <property type="molecule type" value="Genomic_DNA"/>
</dbReference>
<proteinExistence type="predicted"/>
<evidence type="ECO:0000313" key="3">
    <source>
        <dbReference type="Proteomes" id="UP001528912"/>
    </source>
</evidence>
<keyword evidence="3" id="KW-1185">Reference proteome</keyword>
<evidence type="ECO:0000256" key="1">
    <source>
        <dbReference type="SAM" id="Phobius"/>
    </source>
</evidence>
<sequence>MDASGWVSAIAAFAGGLVGAALSAWVALRGQRQTEREEWYRRFLAAVDQLTSPSPERHTIGETMLTELVDSDLGTPEERALARRVLRGQLEPDVQQVEADVQRAQAPLRSIALDRVTVEEDNVDEPRDQEGPP</sequence>
<accession>A0ABT6C420</accession>
<name>A0ABT6C420_9MICO</name>
<evidence type="ECO:0000313" key="2">
    <source>
        <dbReference type="EMBL" id="MDF8262809.1"/>
    </source>
</evidence>
<comment type="caution">
    <text evidence="2">The sequence shown here is derived from an EMBL/GenBank/DDBJ whole genome shotgun (WGS) entry which is preliminary data.</text>
</comment>
<organism evidence="2 3">
    <name type="scientific">Luteipulveratus flavus</name>
    <dbReference type="NCBI Taxonomy" id="3031728"/>
    <lineage>
        <taxon>Bacteria</taxon>
        <taxon>Bacillati</taxon>
        <taxon>Actinomycetota</taxon>
        <taxon>Actinomycetes</taxon>
        <taxon>Micrococcales</taxon>
        <taxon>Dermacoccaceae</taxon>
        <taxon>Luteipulveratus</taxon>
    </lineage>
</organism>
<gene>
    <name evidence="2" type="ORF">P4R38_00940</name>
</gene>
<keyword evidence="1" id="KW-0472">Membrane</keyword>
<protein>
    <submittedName>
        <fullName evidence="2">Uncharacterized protein</fullName>
    </submittedName>
</protein>
<keyword evidence="1" id="KW-0812">Transmembrane</keyword>
<feature type="transmembrane region" description="Helical" evidence="1">
    <location>
        <begin position="6"/>
        <end position="28"/>
    </location>
</feature>
<dbReference type="RefSeq" id="WP_275237116.1">
    <property type="nucleotide sequence ID" value="NZ_JARFJC010000013.1"/>
</dbReference>
<keyword evidence="1" id="KW-1133">Transmembrane helix</keyword>
<reference evidence="2 3" key="1">
    <citation type="submission" date="2023-03" db="EMBL/GenBank/DDBJ databases">
        <title>YIM 133296 draft genome.</title>
        <authorList>
            <person name="Xiong L."/>
        </authorList>
    </citation>
    <scope>NUCLEOTIDE SEQUENCE [LARGE SCALE GENOMIC DNA]</scope>
    <source>
        <strain evidence="2 3">YIM 133296</strain>
    </source>
</reference>
<dbReference type="Proteomes" id="UP001528912">
    <property type="component" value="Unassembled WGS sequence"/>
</dbReference>